<keyword evidence="3" id="KW-1185">Reference proteome</keyword>
<comment type="caution">
    <text evidence="2">The sequence shown here is derived from an EMBL/GenBank/DDBJ whole genome shotgun (WGS) entry which is preliminary data.</text>
</comment>
<reference evidence="3" key="1">
    <citation type="journal article" date="2019" name="Int. J. Syst. Evol. Microbiol.">
        <title>The Global Catalogue of Microorganisms (GCM) 10K type strain sequencing project: providing services to taxonomists for standard genome sequencing and annotation.</title>
        <authorList>
            <consortium name="The Broad Institute Genomics Platform"/>
            <consortium name="The Broad Institute Genome Sequencing Center for Infectious Disease"/>
            <person name="Wu L."/>
            <person name="Ma J."/>
        </authorList>
    </citation>
    <scope>NUCLEOTIDE SEQUENCE [LARGE SCALE GENOMIC DNA]</scope>
    <source>
        <strain evidence="3">KCTC 42087</strain>
    </source>
</reference>
<dbReference type="Proteomes" id="UP001596074">
    <property type="component" value="Unassembled WGS sequence"/>
</dbReference>
<sequence>MAEVGVPWVSPEQRETTTARLRQLRQAGDLSSAHVRLAAAGLGVSERTVWRWLGAGGAERPGRPGRAPYRLTGTDREAYA</sequence>
<protein>
    <recommendedName>
        <fullName evidence="4">Helix-turn-helix domain-containing protein</fullName>
    </recommendedName>
</protein>
<organism evidence="2 3">
    <name type="scientific">Actinomadura rugatobispora</name>
    <dbReference type="NCBI Taxonomy" id="1994"/>
    <lineage>
        <taxon>Bacteria</taxon>
        <taxon>Bacillati</taxon>
        <taxon>Actinomycetota</taxon>
        <taxon>Actinomycetes</taxon>
        <taxon>Streptosporangiales</taxon>
        <taxon>Thermomonosporaceae</taxon>
        <taxon>Actinomadura</taxon>
    </lineage>
</organism>
<evidence type="ECO:0000256" key="1">
    <source>
        <dbReference type="SAM" id="MobiDB-lite"/>
    </source>
</evidence>
<proteinExistence type="predicted"/>
<gene>
    <name evidence="2" type="ORF">ACFPZN_49030</name>
</gene>
<evidence type="ECO:0000313" key="3">
    <source>
        <dbReference type="Proteomes" id="UP001596074"/>
    </source>
</evidence>
<evidence type="ECO:0000313" key="2">
    <source>
        <dbReference type="EMBL" id="MFC5753614.1"/>
    </source>
</evidence>
<name>A0ABW1AGF1_9ACTN</name>
<accession>A0ABW1AGF1</accession>
<feature type="region of interest" description="Disordered" evidence="1">
    <location>
        <begin position="56"/>
        <end position="80"/>
    </location>
</feature>
<evidence type="ECO:0008006" key="4">
    <source>
        <dbReference type="Google" id="ProtNLM"/>
    </source>
</evidence>
<dbReference type="EMBL" id="JBHSON010000117">
    <property type="protein sequence ID" value="MFC5753614.1"/>
    <property type="molecule type" value="Genomic_DNA"/>
</dbReference>